<evidence type="ECO:0000256" key="4">
    <source>
        <dbReference type="ARBA" id="ARBA00022630"/>
    </source>
</evidence>
<dbReference type="Pfam" id="PF00724">
    <property type="entry name" value="Oxidored_FMN"/>
    <property type="match status" value="1"/>
</dbReference>
<dbReference type="Gene3D" id="3.40.50.720">
    <property type="entry name" value="NAD(P)-binding Rossmann-like Domain"/>
    <property type="match status" value="1"/>
</dbReference>
<protein>
    <recommendedName>
        <fullName evidence="10">NADH:flavin oxidoreductase/NADH oxidase N-terminal domain-containing protein</fullName>
    </recommendedName>
</protein>
<dbReference type="SUPFAM" id="SSF51905">
    <property type="entry name" value="FAD/NAD(P)-binding domain"/>
    <property type="match status" value="1"/>
</dbReference>
<keyword evidence="9" id="KW-0411">Iron-sulfur</keyword>
<accession>X1MNK3</accession>
<evidence type="ECO:0000256" key="2">
    <source>
        <dbReference type="ARBA" id="ARBA00001966"/>
    </source>
</evidence>
<keyword evidence="7" id="KW-0560">Oxidoreductase</keyword>
<keyword evidence="4" id="KW-0285">Flavoprotein</keyword>
<evidence type="ECO:0000256" key="8">
    <source>
        <dbReference type="ARBA" id="ARBA00023004"/>
    </source>
</evidence>
<comment type="similarity">
    <text evidence="3">In the N-terminal section; belongs to the NADH:flavin oxidoreductase/NADH oxidase family.</text>
</comment>
<comment type="cofactor">
    <cofactor evidence="2">
        <name>[4Fe-4S] cluster</name>
        <dbReference type="ChEBI" id="CHEBI:49883"/>
    </cofactor>
</comment>
<dbReference type="PANTHER" id="PTHR42917">
    <property type="entry name" value="2,4-DIENOYL-COA REDUCTASE"/>
    <property type="match status" value="1"/>
</dbReference>
<dbReference type="Gene3D" id="3.20.20.70">
    <property type="entry name" value="Aldolase class I"/>
    <property type="match status" value="1"/>
</dbReference>
<comment type="caution">
    <text evidence="11">The sequence shown here is derived from an EMBL/GenBank/DDBJ whole genome shotgun (WGS) entry which is preliminary data.</text>
</comment>
<reference evidence="11" key="1">
    <citation type="journal article" date="2014" name="Front. Microbiol.">
        <title>High frequency of phylogenetically diverse reductive dehalogenase-homologous genes in deep subseafloor sedimentary metagenomes.</title>
        <authorList>
            <person name="Kawai M."/>
            <person name="Futagami T."/>
            <person name="Toyoda A."/>
            <person name="Takaki Y."/>
            <person name="Nishi S."/>
            <person name="Hori S."/>
            <person name="Arai W."/>
            <person name="Tsubouchi T."/>
            <person name="Morono Y."/>
            <person name="Uchiyama I."/>
            <person name="Ito T."/>
            <person name="Fujiyama A."/>
            <person name="Inagaki F."/>
            <person name="Takami H."/>
        </authorList>
    </citation>
    <scope>NUCLEOTIDE SEQUENCE</scope>
    <source>
        <strain evidence="11">Expedition CK06-06</strain>
    </source>
</reference>
<evidence type="ECO:0000256" key="6">
    <source>
        <dbReference type="ARBA" id="ARBA00022723"/>
    </source>
</evidence>
<keyword evidence="5" id="KW-0288">FMN</keyword>
<sequence length="178" mass="18705">VGNWLSRAMEFAPMYVPLGAYVPLAAAIREVVSIPVVAGGRINDPIQAEKILADGHADMVGMCRALIADPYLPNKAKAGQLEDIRHCVGATEGCISRVEADQPVSCVQNPVVGREKEWAELKPASVKKKVMVIGGGPAGLEAARVATLRGHTVTKARPVTSGIIALMLPTLTSLTAFA</sequence>
<name>X1MNK3_9ZZZZ</name>
<dbReference type="InterPro" id="IPR036188">
    <property type="entry name" value="FAD/NAD-bd_sf"/>
</dbReference>
<evidence type="ECO:0000256" key="9">
    <source>
        <dbReference type="ARBA" id="ARBA00023014"/>
    </source>
</evidence>
<evidence type="ECO:0000256" key="3">
    <source>
        <dbReference type="ARBA" id="ARBA00011048"/>
    </source>
</evidence>
<dbReference type="InterPro" id="IPR051793">
    <property type="entry name" value="NADH:flavin_oxidoreductase"/>
</dbReference>
<keyword evidence="8" id="KW-0408">Iron</keyword>
<dbReference type="AlphaFoldDB" id="X1MNK3"/>
<comment type="cofactor">
    <cofactor evidence="1">
        <name>FMN</name>
        <dbReference type="ChEBI" id="CHEBI:58210"/>
    </cofactor>
</comment>
<evidence type="ECO:0000256" key="5">
    <source>
        <dbReference type="ARBA" id="ARBA00022643"/>
    </source>
</evidence>
<dbReference type="GO" id="GO:0016491">
    <property type="term" value="F:oxidoreductase activity"/>
    <property type="evidence" value="ECO:0007669"/>
    <property type="project" value="UniProtKB-KW"/>
</dbReference>
<dbReference type="GO" id="GO:0010181">
    <property type="term" value="F:FMN binding"/>
    <property type="evidence" value="ECO:0007669"/>
    <property type="project" value="InterPro"/>
</dbReference>
<evidence type="ECO:0000256" key="1">
    <source>
        <dbReference type="ARBA" id="ARBA00001917"/>
    </source>
</evidence>
<dbReference type="InterPro" id="IPR001155">
    <property type="entry name" value="OxRdtase_FMN_N"/>
</dbReference>
<evidence type="ECO:0000259" key="10">
    <source>
        <dbReference type="Pfam" id="PF00724"/>
    </source>
</evidence>
<dbReference type="InterPro" id="IPR013785">
    <property type="entry name" value="Aldolase_TIM"/>
</dbReference>
<evidence type="ECO:0000256" key="7">
    <source>
        <dbReference type="ARBA" id="ARBA00023002"/>
    </source>
</evidence>
<dbReference type="PANTHER" id="PTHR42917:SF2">
    <property type="entry name" value="2,4-DIENOYL-COA REDUCTASE [(2E)-ENOYL-COA-PRODUCING]"/>
    <property type="match status" value="1"/>
</dbReference>
<dbReference type="GO" id="GO:0051536">
    <property type="term" value="F:iron-sulfur cluster binding"/>
    <property type="evidence" value="ECO:0007669"/>
    <property type="project" value="UniProtKB-KW"/>
</dbReference>
<evidence type="ECO:0000313" key="11">
    <source>
        <dbReference type="EMBL" id="GAI33232.1"/>
    </source>
</evidence>
<feature type="domain" description="NADH:flavin oxidoreductase/NADH oxidase N-terminal" evidence="10">
    <location>
        <begin position="27"/>
        <end position="79"/>
    </location>
</feature>
<dbReference type="EMBL" id="BARV01028331">
    <property type="protein sequence ID" value="GAI33232.1"/>
    <property type="molecule type" value="Genomic_DNA"/>
</dbReference>
<dbReference type="GO" id="GO:0046872">
    <property type="term" value="F:metal ion binding"/>
    <property type="evidence" value="ECO:0007669"/>
    <property type="project" value="UniProtKB-KW"/>
</dbReference>
<gene>
    <name evidence="11" type="ORF">S06H3_45386</name>
</gene>
<feature type="non-terminal residue" evidence="11">
    <location>
        <position position="1"/>
    </location>
</feature>
<proteinExistence type="inferred from homology"/>
<organism evidence="11">
    <name type="scientific">marine sediment metagenome</name>
    <dbReference type="NCBI Taxonomy" id="412755"/>
    <lineage>
        <taxon>unclassified sequences</taxon>
        <taxon>metagenomes</taxon>
        <taxon>ecological metagenomes</taxon>
    </lineage>
</organism>
<dbReference type="SUPFAM" id="SSF51395">
    <property type="entry name" value="FMN-linked oxidoreductases"/>
    <property type="match status" value="1"/>
</dbReference>
<keyword evidence="6" id="KW-0479">Metal-binding</keyword>